<dbReference type="PROSITE" id="PS51440">
    <property type="entry name" value="TIM_2"/>
    <property type="match status" value="1"/>
</dbReference>
<organism evidence="4 5">
    <name type="scientific">Mycoplasma miroungirhinis</name>
    <dbReference type="NCBI Taxonomy" id="754516"/>
    <lineage>
        <taxon>Bacteria</taxon>
        <taxon>Bacillati</taxon>
        <taxon>Mycoplasmatota</taxon>
        <taxon>Mollicutes</taxon>
        <taxon>Mycoplasmataceae</taxon>
        <taxon>Mycoplasma</taxon>
    </lineage>
</organism>
<dbReference type="PANTHER" id="PTHR21139:SF42">
    <property type="entry name" value="TRIOSEPHOSPHATE ISOMERASE"/>
    <property type="match status" value="1"/>
</dbReference>
<dbReference type="EC" id="5.3.1.1" evidence="3"/>
<comment type="pathway">
    <text evidence="3">Carbohydrate biosynthesis; gluconeogenesis.</text>
</comment>
<sequence length="245" mass="27914">MQKYYLIGNHKMNLTFSEEQKFINQFNKLYNDNTNSNIFVGIAVSPSNLALKHVTNFNHLKLGSQNLSIYQKGAYTGEVSAHQIKNLLVDFTILGHSERRIYFQDNPSLINTRIKNAIENNLNVILCIGETKEEYQSNQTIQSLTYQIDEALKNIENPAQIIISYEPIWSIGTGLVSSNEHLKDIYNFLEQKLPQTTFLYGGSAKPSNILHLLEIPQIKGFLVGNASLEAETFYEMYKILMNVGK</sequence>
<protein>
    <recommendedName>
        <fullName evidence="3">Triosephosphate isomerase</fullName>
        <ecNumber evidence="3">5.3.1.1</ecNumber>
    </recommendedName>
</protein>
<keyword evidence="5" id="KW-1185">Reference proteome</keyword>
<dbReference type="SUPFAM" id="SSF51351">
    <property type="entry name" value="Triosephosphate isomerase (TIM)"/>
    <property type="match status" value="1"/>
</dbReference>
<dbReference type="AlphaFoldDB" id="A0A6M4JHQ1"/>
<evidence type="ECO:0000256" key="1">
    <source>
        <dbReference type="ARBA" id="ARBA00007422"/>
    </source>
</evidence>
<evidence type="ECO:0000313" key="5">
    <source>
        <dbReference type="Proteomes" id="UP000502118"/>
    </source>
</evidence>
<dbReference type="GO" id="GO:0004807">
    <property type="term" value="F:triose-phosphate isomerase activity"/>
    <property type="evidence" value="ECO:0007669"/>
    <property type="project" value="UniProtKB-EC"/>
</dbReference>
<dbReference type="UniPathway" id="UPA00138"/>
<dbReference type="Pfam" id="PF00121">
    <property type="entry name" value="TIM"/>
    <property type="match status" value="1"/>
</dbReference>
<evidence type="ECO:0000256" key="3">
    <source>
        <dbReference type="RuleBase" id="RU363013"/>
    </source>
</evidence>
<dbReference type="GO" id="GO:0006096">
    <property type="term" value="P:glycolytic process"/>
    <property type="evidence" value="ECO:0007669"/>
    <property type="project" value="UniProtKB-UniPathway"/>
</dbReference>
<dbReference type="InterPro" id="IPR035990">
    <property type="entry name" value="TIM_sf"/>
</dbReference>
<accession>A0A6M4JHQ1</accession>
<evidence type="ECO:0000256" key="2">
    <source>
        <dbReference type="ARBA" id="ARBA00023235"/>
    </source>
</evidence>
<dbReference type="Proteomes" id="UP000502118">
    <property type="component" value="Chromosome"/>
</dbReference>
<dbReference type="GO" id="GO:0006094">
    <property type="term" value="P:gluconeogenesis"/>
    <property type="evidence" value="ECO:0007669"/>
    <property type="project" value="UniProtKB-UniPathway"/>
</dbReference>
<evidence type="ECO:0000313" key="4">
    <source>
        <dbReference type="EMBL" id="QJR43951.1"/>
    </source>
</evidence>
<proteinExistence type="inferred from homology"/>
<dbReference type="GO" id="GO:0046166">
    <property type="term" value="P:glyceraldehyde-3-phosphate biosynthetic process"/>
    <property type="evidence" value="ECO:0007669"/>
    <property type="project" value="TreeGrafter"/>
</dbReference>
<dbReference type="Gene3D" id="3.20.20.70">
    <property type="entry name" value="Aldolase class I"/>
    <property type="match status" value="1"/>
</dbReference>
<dbReference type="GO" id="GO:0005829">
    <property type="term" value="C:cytosol"/>
    <property type="evidence" value="ECO:0007669"/>
    <property type="project" value="TreeGrafter"/>
</dbReference>
<dbReference type="CDD" id="cd00311">
    <property type="entry name" value="TIM"/>
    <property type="match status" value="1"/>
</dbReference>
<keyword evidence="3" id="KW-0324">Glycolysis</keyword>
<dbReference type="InterPro" id="IPR000652">
    <property type="entry name" value="Triosephosphate_isomerase"/>
</dbReference>
<reference evidence="4 5" key="1">
    <citation type="submission" date="2020-05" db="EMBL/GenBank/DDBJ databases">
        <title>Novel Mycoplasma species detected in Mirounga angustirostris (northern elephant seal) from the USA.</title>
        <authorList>
            <person name="Volokhov D.V."/>
        </authorList>
    </citation>
    <scope>NUCLEOTIDE SEQUENCE [LARGE SCALE GENOMIC DNA]</scope>
    <source>
        <strain evidence="4 5">Mirounga ES2806-NAS</strain>
    </source>
</reference>
<comment type="similarity">
    <text evidence="1 3">Belongs to the triosephosphate isomerase family.</text>
</comment>
<dbReference type="EMBL" id="CP053097">
    <property type="protein sequence ID" value="QJR43951.1"/>
    <property type="molecule type" value="Genomic_DNA"/>
</dbReference>
<dbReference type="PANTHER" id="PTHR21139">
    <property type="entry name" value="TRIOSEPHOSPHATE ISOMERASE"/>
    <property type="match status" value="1"/>
</dbReference>
<keyword evidence="2 3" id="KW-0413">Isomerase</keyword>
<keyword evidence="3" id="KW-0312">Gluconeogenesis</keyword>
<dbReference type="UniPathway" id="UPA00109">
    <property type="reaction ID" value="UER00189"/>
</dbReference>
<gene>
    <name evidence="4" type="ORF">HLA92_00615</name>
</gene>
<comment type="catalytic activity">
    <reaction evidence="3">
        <text>D-glyceraldehyde 3-phosphate = dihydroxyacetone phosphate</text>
        <dbReference type="Rhea" id="RHEA:18585"/>
        <dbReference type="ChEBI" id="CHEBI:57642"/>
        <dbReference type="ChEBI" id="CHEBI:59776"/>
        <dbReference type="EC" id="5.3.1.1"/>
    </reaction>
</comment>
<comment type="subunit">
    <text evidence="3">Homodimer.</text>
</comment>
<dbReference type="GO" id="GO:0019563">
    <property type="term" value="P:glycerol catabolic process"/>
    <property type="evidence" value="ECO:0007669"/>
    <property type="project" value="TreeGrafter"/>
</dbReference>
<comment type="pathway">
    <text evidence="3">Carbohydrate degradation; glycolysis; D-glyceraldehyde 3-phosphate from glycerone phosphate: step 1/1.</text>
</comment>
<keyword evidence="3" id="KW-0963">Cytoplasm</keyword>
<comment type="subcellular location">
    <subcellularLocation>
        <location evidence="3">Cytoplasm</location>
    </subcellularLocation>
</comment>
<name>A0A6M4JHQ1_9MOLU</name>
<dbReference type="RefSeq" id="WP_171112509.1">
    <property type="nucleotide sequence ID" value="NZ_CP053097.1"/>
</dbReference>
<dbReference type="InterPro" id="IPR013785">
    <property type="entry name" value="Aldolase_TIM"/>
</dbReference>
<dbReference type="KEGG" id="mmio:HLA92_00615"/>